<proteinExistence type="predicted"/>
<name>A0A7I8J2Y9_SPIIN</name>
<dbReference type="EMBL" id="LR743595">
    <property type="protein sequence ID" value="CAA2625064.1"/>
    <property type="molecule type" value="Genomic_DNA"/>
</dbReference>
<reference evidence="1 2" key="1">
    <citation type="submission" date="2019-12" db="EMBL/GenBank/DDBJ databases">
        <authorList>
            <person name="Scholz U."/>
            <person name="Mascher M."/>
            <person name="Fiebig A."/>
        </authorList>
    </citation>
    <scope>NUCLEOTIDE SEQUENCE</scope>
</reference>
<keyword evidence="2" id="KW-1185">Reference proteome</keyword>
<evidence type="ECO:0000313" key="2">
    <source>
        <dbReference type="Proteomes" id="UP001189122"/>
    </source>
</evidence>
<accession>A0A7I8J2Y9</accession>
<dbReference type="AlphaFoldDB" id="A0A7I8J2Y9"/>
<dbReference type="Proteomes" id="UP001189122">
    <property type="component" value="Unassembled WGS sequence"/>
</dbReference>
<organism evidence="1">
    <name type="scientific">Spirodela intermedia</name>
    <name type="common">Intermediate duckweed</name>
    <dbReference type="NCBI Taxonomy" id="51605"/>
    <lineage>
        <taxon>Eukaryota</taxon>
        <taxon>Viridiplantae</taxon>
        <taxon>Streptophyta</taxon>
        <taxon>Embryophyta</taxon>
        <taxon>Tracheophyta</taxon>
        <taxon>Spermatophyta</taxon>
        <taxon>Magnoliopsida</taxon>
        <taxon>Liliopsida</taxon>
        <taxon>Araceae</taxon>
        <taxon>Lemnoideae</taxon>
        <taxon>Spirodela</taxon>
    </lineage>
</organism>
<sequence length="98" mass="11218">MNHLKDKRVHSVADLLQDQCGLALVHLENAISILVTTDVFALLTPPKESILDLSNQYWTPRTGHWGSLEISILRFYEISKRSKGKEAQMVYPSPRRDE</sequence>
<evidence type="ECO:0000313" key="1">
    <source>
        <dbReference type="EMBL" id="CAA2625064.1"/>
    </source>
</evidence>
<protein>
    <submittedName>
        <fullName evidence="1">Uncharacterized protein</fullName>
    </submittedName>
</protein>
<dbReference type="EMBL" id="CACRZD030000008">
    <property type="protein sequence ID" value="CAA6664477.1"/>
    <property type="molecule type" value="Genomic_DNA"/>
</dbReference>
<gene>
    <name evidence="1" type="ORF">SI7747_08010866</name>
</gene>